<dbReference type="GO" id="GO:0005524">
    <property type="term" value="F:ATP binding"/>
    <property type="evidence" value="ECO:0007669"/>
    <property type="project" value="UniProtKB-KW"/>
</dbReference>
<evidence type="ECO:0000256" key="1">
    <source>
        <dbReference type="ARBA" id="ARBA00010688"/>
    </source>
</evidence>
<dbReference type="PIRSF" id="PIRSF000535">
    <property type="entry name" value="1PFK/6PFK/LacC"/>
    <property type="match status" value="1"/>
</dbReference>
<evidence type="ECO:0000313" key="9">
    <source>
        <dbReference type="Proteomes" id="UP000185494"/>
    </source>
</evidence>
<protein>
    <recommendedName>
        <fullName evidence="6">Phosphofructokinase</fullName>
    </recommendedName>
</protein>
<dbReference type="SUPFAM" id="SSF53613">
    <property type="entry name" value="Ribokinase-like"/>
    <property type="match status" value="1"/>
</dbReference>
<evidence type="ECO:0000256" key="3">
    <source>
        <dbReference type="ARBA" id="ARBA00022741"/>
    </source>
</evidence>
<comment type="similarity">
    <text evidence="1 6">Belongs to the carbohydrate kinase PfkB family.</text>
</comment>
<evidence type="ECO:0000313" key="8">
    <source>
        <dbReference type="EMBL" id="APT57544.1"/>
    </source>
</evidence>
<dbReference type="InterPro" id="IPR029056">
    <property type="entry name" value="Ribokinase-like"/>
</dbReference>
<dbReference type="PANTHER" id="PTHR46566:SF2">
    <property type="entry name" value="ATP-DEPENDENT 6-PHOSPHOFRUCTOKINASE ISOZYME 2"/>
    <property type="match status" value="1"/>
</dbReference>
<organism evidence="8 9">
    <name type="scientific">Roseomonas gilardii</name>
    <dbReference type="NCBI Taxonomy" id="257708"/>
    <lineage>
        <taxon>Bacteria</taxon>
        <taxon>Pseudomonadati</taxon>
        <taxon>Pseudomonadota</taxon>
        <taxon>Alphaproteobacteria</taxon>
        <taxon>Acetobacterales</taxon>
        <taxon>Roseomonadaceae</taxon>
        <taxon>Roseomonas</taxon>
    </lineage>
</organism>
<dbReference type="PANTHER" id="PTHR46566">
    <property type="entry name" value="1-PHOSPHOFRUCTOKINASE-RELATED"/>
    <property type="match status" value="1"/>
</dbReference>
<keyword evidence="4 8" id="KW-0418">Kinase</keyword>
<dbReference type="GO" id="GO:0003872">
    <property type="term" value="F:6-phosphofructokinase activity"/>
    <property type="evidence" value="ECO:0007669"/>
    <property type="project" value="TreeGrafter"/>
</dbReference>
<keyword evidence="5" id="KW-0067">ATP-binding</keyword>
<dbReference type="AlphaFoldDB" id="A0A1L7AFG7"/>
<dbReference type="InterPro" id="IPR011611">
    <property type="entry name" value="PfkB_dom"/>
</dbReference>
<name>A0A1L7AFG7_9PROT</name>
<dbReference type="CDD" id="cd01164">
    <property type="entry name" value="FruK_PfkB_like"/>
    <property type="match status" value="1"/>
</dbReference>
<dbReference type="Pfam" id="PF00294">
    <property type="entry name" value="PfkB"/>
    <property type="match status" value="1"/>
</dbReference>
<gene>
    <name evidence="8" type="ORF">RGI145_10970</name>
</gene>
<dbReference type="eggNOG" id="COG1105">
    <property type="taxonomic scope" value="Bacteria"/>
</dbReference>
<dbReference type="PROSITE" id="PS00583">
    <property type="entry name" value="PFKB_KINASES_1"/>
    <property type="match status" value="1"/>
</dbReference>
<evidence type="ECO:0000259" key="7">
    <source>
        <dbReference type="Pfam" id="PF00294"/>
    </source>
</evidence>
<evidence type="ECO:0000256" key="6">
    <source>
        <dbReference type="PIRNR" id="PIRNR000535"/>
    </source>
</evidence>
<dbReference type="InterPro" id="IPR017583">
    <property type="entry name" value="Tagatose/fructose_Pkinase"/>
</dbReference>
<dbReference type="FunFam" id="3.40.1190.20:FF:000001">
    <property type="entry name" value="Phosphofructokinase"/>
    <property type="match status" value="1"/>
</dbReference>
<evidence type="ECO:0000256" key="2">
    <source>
        <dbReference type="ARBA" id="ARBA00022679"/>
    </source>
</evidence>
<keyword evidence="2 6" id="KW-0808">Transferase</keyword>
<evidence type="ECO:0000256" key="4">
    <source>
        <dbReference type="ARBA" id="ARBA00022777"/>
    </source>
</evidence>
<dbReference type="GO" id="GO:0005829">
    <property type="term" value="C:cytosol"/>
    <property type="evidence" value="ECO:0007669"/>
    <property type="project" value="TreeGrafter"/>
</dbReference>
<dbReference type="Gene3D" id="3.40.1190.20">
    <property type="match status" value="1"/>
</dbReference>
<reference evidence="8 9" key="1">
    <citation type="submission" date="2016-05" db="EMBL/GenBank/DDBJ databases">
        <title>Complete Genome and Methylome Analysis of Psychrotrophic Bacterial Isolates from Antarctic Lake Untersee.</title>
        <authorList>
            <person name="Fomenkov A."/>
            <person name="Akimov V.N."/>
            <person name="Vasilyeva L.V."/>
            <person name="Andersen D."/>
            <person name="Vincze T."/>
            <person name="Roberts R.J."/>
        </authorList>
    </citation>
    <scope>NUCLEOTIDE SEQUENCE [LARGE SCALE GENOMIC DNA]</scope>
    <source>
        <strain evidence="8 9">U14-5</strain>
    </source>
</reference>
<dbReference type="KEGG" id="rgi:RGI145_10970"/>
<dbReference type="EMBL" id="CP015583">
    <property type="protein sequence ID" value="APT57544.1"/>
    <property type="molecule type" value="Genomic_DNA"/>
</dbReference>
<evidence type="ECO:0000256" key="5">
    <source>
        <dbReference type="ARBA" id="ARBA00022840"/>
    </source>
</evidence>
<feature type="domain" description="Carbohydrate kinase PfkB" evidence="7">
    <location>
        <begin position="30"/>
        <end position="312"/>
    </location>
</feature>
<accession>A0A1L7AFG7</accession>
<sequence length="327" mass="34287">MACSGGKPRGSGHAPLTKSRIVTLTLNPSVDLTSVAEKIRPIHKIRTESEAHDPGGGGINVSRVVKEFGGETLALMLAGGATGHLLEELLDEAGVPRQSIAVQGFTRISQTVLERSTGLEYRFVPEGPLIADSEWQAALGVLETVEGGWLVCSGSLPRGVPVDFYARAARIAAGRGLRFVLDTSGQALIQALEAPVDLIKPSLSEFQTLAGRELKDPREQEAAATEIVRSGRTRILAVTLGADGAILATEKRTIRLPALKVEVKGAVGAGDSFLAAMVMALSRGAEPEEAFAWGMAAGAAAVSNPGTAHPREADVRMLRQRIALPPG</sequence>
<proteinExistence type="inferred from homology"/>
<dbReference type="InterPro" id="IPR002173">
    <property type="entry name" value="Carboh/pur_kinase_PfkB_CS"/>
</dbReference>
<keyword evidence="3" id="KW-0547">Nucleotide-binding</keyword>
<dbReference type="STRING" id="257708.RGI145_10970"/>
<dbReference type="Proteomes" id="UP000185494">
    <property type="component" value="Chromosome 1"/>
</dbReference>
<dbReference type="NCBIfam" id="TIGR03168">
    <property type="entry name" value="1-PFK"/>
    <property type="match status" value="1"/>
</dbReference>